<evidence type="ECO:0000256" key="5">
    <source>
        <dbReference type="ARBA" id="ARBA00023136"/>
    </source>
</evidence>
<evidence type="ECO:0000256" key="1">
    <source>
        <dbReference type="ARBA" id="ARBA00022618"/>
    </source>
</evidence>
<evidence type="ECO:0000256" key="7">
    <source>
        <dbReference type="ARBA" id="ARBA00023306"/>
    </source>
</evidence>
<evidence type="ECO:0000256" key="2">
    <source>
        <dbReference type="ARBA" id="ARBA00022692"/>
    </source>
</evidence>
<organism evidence="9 10">
    <name type="scientific">Evansella caseinilytica</name>
    <dbReference type="NCBI Taxonomy" id="1503961"/>
    <lineage>
        <taxon>Bacteria</taxon>
        <taxon>Bacillati</taxon>
        <taxon>Bacillota</taxon>
        <taxon>Bacilli</taxon>
        <taxon>Bacillales</taxon>
        <taxon>Bacillaceae</taxon>
        <taxon>Evansella</taxon>
    </lineage>
</organism>
<keyword evidence="7 8" id="KW-0131">Cell cycle</keyword>
<evidence type="ECO:0000256" key="8">
    <source>
        <dbReference type="HAMAP-Rule" id="MF_00728"/>
    </source>
</evidence>
<dbReference type="NCBIfam" id="NF003413">
    <property type="entry name" value="PRK04778.1-7"/>
    <property type="match status" value="1"/>
</dbReference>
<protein>
    <recommendedName>
        <fullName evidence="8">Septation ring formation regulator EzrA</fullName>
    </recommendedName>
</protein>
<evidence type="ECO:0000256" key="6">
    <source>
        <dbReference type="ARBA" id="ARBA00023210"/>
    </source>
</evidence>
<feature type="coiled-coil region" evidence="8">
    <location>
        <begin position="282"/>
        <end position="344"/>
    </location>
</feature>
<keyword evidence="4 8" id="KW-0175">Coiled coil</keyword>
<evidence type="ECO:0000313" key="10">
    <source>
        <dbReference type="Proteomes" id="UP000198935"/>
    </source>
</evidence>
<dbReference type="STRING" id="1503961.SAMN05421736_10915"/>
<keyword evidence="3 8" id="KW-1133">Transmembrane helix</keyword>
<dbReference type="GO" id="GO:0005886">
    <property type="term" value="C:plasma membrane"/>
    <property type="evidence" value="ECO:0007669"/>
    <property type="project" value="UniProtKB-SubCell"/>
</dbReference>
<name>A0A1H3RRY3_9BACI</name>
<dbReference type="Proteomes" id="UP000198935">
    <property type="component" value="Unassembled WGS sequence"/>
</dbReference>
<evidence type="ECO:0000313" key="9">
    <source>
        <dbReference type="EMBL" id="SDZ28370.1"/>
    </source>
</evidence>
<dbReference type="InterPro" id="IPR010379">
    <property type="entry name" value="EzrA"/>
</dbReference>
<keyword evidence="1 8" id="KW-0132">Cell division</keyword>
<feature type="topological domain" description="Cytoplasmic" evidence="8">
    <location>
        <begin position="22"/>
        <end position="566"/>
    </location>
</feature>
<comment type="subcellular location">
    <subcellularLocation>
        <location evidence="8">Cell membrane</location>
        <topology evidence="8">Single-pass membrane protein</topology>
    </subcellularLocation>
    <text evidence="8">Colocalized with FtsZ to the nascent septal site.</text>
</comment>
<dbReference type="Pfam" id="PF06160">
    <property type="entry name" value="EzrA"/>
    <property type="match status" value="1"/>
</dbReference>
<proteinExistence type="inferred from homology"/>
<dbReference type="GO" id="GO:0005940">
    <property type="term" value="C:septin ring"/>
    <property type="evidence" value="ECO:0007669"/>
    <property type="project" value="InterPro"/>
</dbReference>
<keyword evidence="6 8" id="KW-0717">Septation</keyword>
<feature type="topological domain" description="Extracellular" evidence="8">
    <location>
        <begin position="1"/>
        <end position="2"/>
    </location>
</feature>
<feature type="coiled-coil region" evidence="8">
    <location>
        <begin position="105"/>
        <end position="136"/>
    </location>
</feature>
<reference evidence="10" key="1">
    <citation type="submission" date="2016-10" db="EMBL/GenBank/DDBJ databases">
        <authorList>
            <person name="Varghese N."/>
            <person name="Submissions S."/>
        </authorList>
    </citation>
    <scope>NUCLEOTIDE SEQUENCE [LARGE SCALE GENOMIC DNA]</scope>
    <source>
        <strain evidence="10">SP</strain>
    </source>
</reference>
<comment type="similarity">
    <text evidence="8">Belongs to the EzrA family.</text>
</comment>
<dbReference type="OrthoDB" id="1654473at2"/>
<dbReference type="GO" id="GO:0000917">
    <property type="term" value="P:division septum assembly"/>
    <property type="evidence" value="ECO:0007669"/>
    <property type="project" value="UniProtKB-KW"/>
</dbReference>
<accession>A0A1H3RRY3</accession>
<dbReference type="HAMAP" id="MF_00728">
    <property type="entry name" value="EzrA"/>
    <property type="match status" value="1"/>
</dbReference>
<dbReference type="AlphaFoldDB" id="A0A1H3RRY3"/>
<keyword evidence="5 8" id="KW-0472">Membrane</keyword>
<comment type="function">
    <text evidence="8">Negative regulator of FtsZ ring formation; modulates the frequency and position of FtsZ ring formation. Inhibits FtsZ ring formation at polar sites. Interacts either with FtsZ or with one of its binding partners to promote depolymerization.</text>
</comment>
<keyword evidence="8" id="KW-1003">Cell membrane</keyword>
<sequence length="566" mass="66903">MNFLYTFIALVLITLVYGAWSRRKIYKDVDRLESKKVQLMNEPVTEELSKIKGLKMSGETEERFEQWREVWDEIVTIQLPDIEEKLFDIEDLANKYRFGKAKQLVRFVDEEMEKLSEHLQEMMDEVEHLVNSEEQNRLEIHSVKDAFQETKKRLWAQRGSLGVAGAEIERRLKDGQELFQAFEDETNEGNYLQAREVLLRIKEELEFINETIGKAPRYLVLMEKELPRQLEELEKGFAEMEEQGFSLEHFSFKWQTEEMKRRLIALVPLVESLKLKEVDEPLEAFQKEIEEIYDKLEQEAMSRQQLERELPLLAAKLEELPHRYEKLEREIETVKLSYRISEEEDRKQWKMEKQMKDILNQFSVIRDSMEENKQSFTSLSKLAEEFAKELALFEENLEEAGERLAHLRRDERSAEDTIRELKEKLVYGHKKLKRSNLPGVPETLLIELDEAEKALLRASEKLNELPISIDEVMLKVDEAKKHVEVCVNKLMTVIEKASLAEGVIQYGNRYRRHYDDINIQLLQAENLFRQYLYEEALEKAVTAIEAVDPEVLKKVSENELLQPLND</sequence>
<gene>
    <name evidence="8" type="primary">ezrA</name>
    <name evidence="9" type="ORF">SAMN05421736_10915</name>
</gene>
<keyword evidence="2 8" id="KW-0812">Transmembrane</keyword>
<dbReference type="GO" id="GO:0000921">
    <property type="term" value="P:septin ring assembly"/>
    <property type="evidence" value="ECO:0007669"/>
    <property type="project" value="InterPro"/>
</dbReference>
<feature type="coiled-coil region" evidence="8">
    <location>
        <begin position="383"/>
        <end position="424"/>
    </location>
</feature>
<keyword evidence="10" id="KW-1185">Reference proteome</keyword>
<evidence type="ECO:0000256" key="3">
    <source>
        <dbReference type="ARBA" id="ARBA00022989"/>
    </source>
</evidence>
<dbReference type="EMBL" id="FNPI01000009">
    <property type="protein sequence ID" value="SDZ28370.1"/>
    <property type="molecule type" value="Genomic_DNA"/>
</dbReference>
<evidence type="ECO:0000256" key="4">
    <source>
        <dbReference type="ARBA" id="ARBA00023054"/>
    </source>
</evidence>